<name>A0A8S9LWC3_BRACR</name>
<comment type="caution">
    <text evidence="1">The sequence shown here is derived from an EMBL/GenBank/DDBJ whole genome shotgun (WGS) entry which is preliminary data.</text>
</comment>
<accession>A0A8S9LWC3</accession>
<sequence length="187" mass="21301">MGLLSEPGGYFLDTGIIFGTMRPYRNPEVLPYILYIEPEFEWEIVGFLFRSRDCIWTQSSLRNPECLVMQGQYSTFPCKTTTSTCSDLTFSCSEACHYRVPMITNNGMLIWLLVLRADPRLARASACEFCSLEMQYLAACFLIFLASWRSSGRMSFSRYQTRGVIQVTPSSIAETSSDWRSSRVAGH</sequence>
<proteinExistence type="predicted"/>
<evidence type="ECO:0000313" key="1">
    <source>
        <dbReference type="EMBL" id="KAF2612270.1"/>
    </source>
</evidence>
<organism evidence="1">
    <name type="scientific">Brassica cretica</name>
    <name type="common">Mustard</name>
    <dbReference type="NCBI Taxonomy" id="69181"/>
    <lineage>
        <taxon>Eukaryota</taxon>
        <taxon>Viridiplantae</taxon>
        <taxon>Streptophyta</taxon>
        <taxon>Embryophyta</taxon>
        <taxon>Tracheophyta</taxon>
        <taxon>Spermatophyta</taxon>
        <taxon>Magnoliopsida</taxon>
        <taxon>eudicotyledons</taxon>
        <taxon>Gunneridae</taxon>
        <taxon>Pentapetalae</taxon>
        <taxon>rosids</taxon>
        <taxon>malvids</taxon>
        <taxon>Brassicales</taxon>
        <taxon>Brassicaceae</taxon>
        <taxon>Brassiceae</taxon>
        <taxon>Brassica</taxon>
    </lineage>
</organism>
<protein>
    <submittedName>
        <fullName evidence="1">Uncharacterized protein</fullName>
    </submittedName>
</protein>
<dbReference type="AlphaFoldDB" id="A0A8S9LWC3"/>
<reference evidence="1" key="1">
    <citation type="submission" date="2019-12" db="EMBL/GenBank/DDBJ databases">
        <title>Genome sequencing and annotation of Brassica cretica.</title>
        <authorList>
            <person name="Studholme D.J."/>
            <person name="Sarris P.F."/>
        </authorList>
    </citation>
    <scope>NUCLEOTIDE SEQUENCE</scope>
    <source>
        <strain evidence="1">PFS-102/07</strain>
        <tissue evidence="1">Leaf</tissue>
    </source>
</reference>
<dbReference type="EMBL" id="QGKY02000089">
    <property type="protein sequence ID" value="KAF2612270.1"/>
    <property type="molecule type" value="Genomic_DNA"/>
</dbReference>
<gene>
    <name evidence="1" type="ORF">F2Q70_00011759</name>
</gene>